<organism evidence="6 7">
    <name type="scientific">Actinomycetospora endophytica</name>
    <dbReference type="NCBI Taxonomy" id="2291215"/>
    <lineage>
        <taxon>Bacteria</taxon>
        <taxon>Bacillati</taxon>
        <taxon>Actinomycetota</taxon>
        <taxon>Actinomycetes</taxon>
        <taxon>Pseudonocardiales</taxon>
        <taxon>Pseudonocardiaceae</taxon>
        <taxon>Actinomycetospora</taxon>
    </lineage>
</organism>
<keyword evidence="4" id="KW-1133">Transmembrane helix</keyword>
<dbReference type="RefSeq" id="WP_230734219.1">
    <property type="nucleotide sequence ID" value="NZ_JAJNDB010000002.1"/>
</dbReference>
<evidence type="ECO:0000313" key="6">
    <source>
        <dbReference type="EMBL" id="MCD2194330.1"/>
    </source>
</evidence>
<keyword evidence="4" id="KW-0812">Transmembrane</keyword>
<comment type="caution">
    <text evidence="6">The sequence shown here is derived from an EMBL/GenBank/DDBJ whole genome shotgun (WGS) entry which is preliminary data.</text>
</comment>
<keyword evidence="7" id="KW-1185">Reference proteome</keyword>
<keyword evidence="2" id="KW-0804">Transcription</keyword>
<evidence type="ECO:0000256" key="4">
    <source>
        <dbReference type="SAM" id="Phobius"/>
    </source>
</evidence>
<dbReference type="InterPro" id="IPR041916">
    <property type="entry name" value="Anti_sigma_zinc_sf"/>
</dbReference>
<reference evidence="6 7" key="1">
    <citation type="submission" date="2021-11" db="EMBL/GenBank/DDBJ databases">
        <title>Draft genome sequence of Actinomycetospora sp. SF1 isolated from the rhizosphere soil.</title>
        <authorList>
            <person name="Duangmal K."/>
            <person name="Chantavorakit T."/>
        </authorList>
    </citation>
    <scope>NUCLEOTIDE SEQUENCE [LARGE SCALE GENOMIC DNA]</scope>
    <source>
        <strain evidence="6 7">TBRC 5722</strain>
    </source>
</reference>
<dbReference type="Gene3D" id="1.10.10.1320">
    <property type="entry name" value="Anti-sigma factor, zinc-finger domain"/>
    <property type="match status" value="1"/>
</dbReference>
<protein>
    <submittedName>
        <fullName evidence="6">Zf-HC2 domain-containing protein</fullName>
    </submittedName>
</protein>
<dbReference type="Pfam" id="PF13490">
    <property type="entry name" value="zf-HC2"/>
    <property type="match status" value="1"/>
</dbReference>
<dbReference type="EMBL" id="JAJNDB010000002">
    <property type="protein sequence ID" value="MCD2194330.1"/>
    <property type="molecule type" value="Genomic_DNA"/>
</dbReference>
<evidence type="ECO:0000256" key="2">
    <source>
        <dbReference type="ARBA" id="ARBA00023163"/>
    </source>
</evidence>
<gene>
    <name evidence="6" type="ORF">LQ327_13200</name>
</gene>
<dbReference type="Proteomes" id="UP001199469">
    <property type="component" value="Unassembled WGS sequence"/>
</dbReference>
<proteinExistence type="predicted"/>
<feature type="domain" description="Putative zinc-finger" evidence="5">
    <location>
        <begin position="29"/>
        <end position="58"/>
    </location>
</feature>
<feature type="compositionally biased region" description="Pro residues" evidence="3">
    <location>
        <begin position="214"/>
        <end position="229"/>
    </location>
</feature>
<feature type="compositionally biased region" description="Low complexity" evidence="3">
    <location>
        <begin position="202"/>
        <end position="213"/>
    </location>
</feature>
<feature type="transmembrane region" description="Helical" evidence="4">
    <location>
        <begin position="137"/>
        <end position="158"/>
    </location>
</feature>
<evidence type="ECO:0000313" key="7">
    <source>
        <dbReference type="Proteomes" id="UP001199469"/>
    </source>
</evidence>
<keyword evidence="1" id="KW-0805">Transcription regulation</keyword>
<sequence>MIGRPHGSPFSRWVGAVSEALPGGHLSLDAVVAYVDGELPTGPAGRAAAHVDRCPACAGEVMAQRQARRRLRGADTPGVPDSLLCSLRAIPDCAELPEAPAGLMLDAEGNFVVPSDPAATTEGAARRRTRRVTGRRLPVVVASGLVAGAAAVVGPVVAAGAVPAAVTPGGPAPTAGASLTAGVPVPPAGDRGNPVAGSVEHAGPAGAIPAIAKPAPPTTSTPTPTSPPA</sequence>
<accession>A0ABS8P9Y6</accession>
<feature type="region of interest" description="Disordered" evidence="3">
    <location>
        <begin position="177"/>
        <end position="229"/>
    </location>
</feature>
<dbReference type="InterPro" id="IPR027383">
    <property type="entry name" value="Znf_put"/>
</dbReference>
<evidence type="ECO:0000256" key="1">
    <source>
        <dbReference type="ARBA" id="ARBA00023015"/>
    </source>
</evidence>
<evidence type="ECO:0000259" key="5">
    <source>
        <dbReference type="Pfam" id="PF13490"/>
    </source>
</evidence>
<evidence type="ECO:0000256" key="3">
    <source>
        <dbReference type="SAM" id="MobiDB-lite"/>
    </source>
</evidence>
<keyword evidence="4" id="KW-0472">Membrane</keyword>
<name>A0ABS8P9Y6_9PSEU</name>